<proteinExistence type="predicted"/>
<evidence type="ECO:0000313" key="3">
    <source>
        <dbReference type="EMBL" id="MFC1428561.1"/>
    </source>
</evidence>
<keyword evidence="4" id="KW-1185">Reference proteome</keyword>
<dbReference type="RefSeq" id="WP_380527998.1">
    <property type="nucleotide sequence ID" value="NZ_JBHFAA010000025.1"/>
</dbReference>
<keyword evidence="2" id="KW-0812">Transmembrane</keyword>
<reference evidence="3 4" key="1">
    <citation type="submission" date="2024-09" db="EMBL/GenBank/DDBJ databases">
        <authorList>
            <person name="Lee S.D."/>
        </authorList>
    </citation>
    <scope>NUCLEOTIDE SEQUENCE [LARGE SCALE GENOMIC DNA]</scope>
    <source>
        <strain evidence="3 4">N1-12</strain>
    </source>
</reference>
<organism evidence="3 4">
    <name type="scientific">Streptacidiphilus alkalitolerans</name>
    <dbReference type="NCBI Taxonomy" id="3342712"/>
    <lineage>
        <taxon>Bacteria</taxon>
        <taxon>Bacillati</taxon>
        <taxon>Actinomycetota</taxon>
        <taxon>Actinomycetes</taxon>
        <taxon>Kitasatosporales</taxon>
        <taxon>Streptomycetaceae</taxon>
        <taxon>Streptacidiphilus</taxon>
    </lineage>
</organism>
<evidence type="ECO:0000313" key="4">
    <source>
        <dbReference type="Proteomes" id="UP001592529"/>
    </source>
</evidence>
<dbReference type="Proteomes" id="UP001592529">
    <property type="component" value="Unassembled WGS sequence"/>
</dbReference>
<name>A0ABV6WRH0_9ACTN</name>
<evidence type="ECO:0000256" key="1">
    <source>
        <dbReference type="SAM" id="MobiDB-lite"/>
    </source>
</evidence>
<sequence>MNSTENTRALARARRDQLDSVQALVTAATVGAAAWLTYGQVPATWTTFHRQLTTGLVAVVAGLLVNVIASTLLARRHVRLNELAYGPYDPPAHTLGDDGASSDAQPLPETLLDALVQAENAAAVDAAKRAASEAFQLDRSSGFLRNADRWRGYADGEASFFLAPGLNLHFASVVDTFGSEARFTLLTADADAPVAITDVAQLRHILDARLMGRPLAPERPTGPREDRPVPVAV</sequence>
<protein>
    <submittedName>
        <fullName evidence="3">Uncharacterized protein</fullName>
    </submittedName>
</protein>
<evidence type="ECO:0000256" key="2">
    <source>
        <dbReference type="SAM" id="Phobius"/>
    </source>
</evidence>
<accession>A0ABV6WRH0</accession>
<gene>
    <name evidence="3" type="ORF">ACEZCY_35905</name>
</gene>
<feature type="region of interest" description="Disordered" evidence="1">
    <location>
        <begin position="214"/>
        <end position="233"/>
    </location>
</feature>
<feature type="compositionally biased region" description="Basic and acidic residues" evidence="1">
    <location>
        <begin position="221"/>
        <end position="233"/>
    </location>
</feature>
<keyword evidence="2" id="KW-1133">Transmembrane helix</keyword>
<comment type="caution">
    <text evidence="3">The sequence shown here is derived from an EMBL/GenBank/DDBJ whole genome shotgun (WGS) entry which is preliminary data.</text>
</comment>
<feature type="transmembrane region" description="Helical" evidence="2">
    <location>
        <begin position="53"/>
        <end position="74"/>
    </location>
</feature>
<keyword evidence="2" id="KW-0472">Membrane</keyword>
<dbReference type="EMBL" id="JBHFAA010000025">
    <property type="protein sequence ID" value="MFC1428561.1"/>
    <property type="molecule type" value="Genomic_DNA"/>
</dbReference>
<feature type="transmembrane region" description="Helical" evidence="2">
    <location>
        <begin position="21"/>
        <end position="41"/>
    </location>
</feature>